<reference evidence="1" key="1">
    <citation type="submission" date="2014-09" db="EMBL/GenBank/DDBJ databases">
        <authorList>
            <person name="Magalhaes I.L.F."/>
            <person name="Oliveira U."/>
            <person name="Santos F.R."/>
            <person name="Vidigal T.H.D.A."/>
            <person name="Brescovit A.D."/>
            <person name="Santos A.J."/>
        </authorList>
    </citation>
    <scope>NUCLEOTIDE SEQUENCE</scope>
    <source>
        <tissue evidence="1">Shoot tissue taken approximately 20 cm above the soil surface</tissue>
    </source>
</reference>
<reference evidence="1" key="2">
    <citation type="journal article" date="2015" name="Data Brief">
        <title>Shoot transcriptome of the giant reed, Arundo donax.</title>
        <authorList>
            <person name="Barrero R.A."/>
            <person name="Guerrero F.D."/>
            <person name="Moolhuijzen P."/>
            <person name="Goolsby J.A."/>
            <person name="Tidwell J."/>
            <person name="Bellgard S.E."/>
            <person name="Bellgard M.I."/>
        </authorList>
    </citation>
    <scope>NUCLEOTIDE SEQUENCE</scope>
    <source>
        <tissue evidence="1">Shoot tissue taken approximately 20 cm above the soil surface</tissue>
    </source>
</reference>
<sequence>MEEANWTMASSMQ</sequence>
<protein>
    <submittedName>
        <fullName evidence="1">Uncharacterized protein</fullName>
    </submittedName>
</protein>
<name>A0A0A8ZTQ1_ARUDO</name>
<organism evidence="1">
    <name type="scientific">Arundo donax</name>
    <name type="common">Giant reed</name>
    <name type="synonym">Donax arundinaceus</name>
    <dbReference type="NCBI Taxonomy" id="35708"/>
    <lineage>
        <taxon>Eukaryota</taxon>
        <taxon>Viridiplantae</taxon>
        <taxon>Streptophyta</taxon>
        <taxon>Embryophyta</taxon>
        <taxon>Tracheophyta</taxon>
        <taxon>Spermatophyta</taxon>
        <taxon>Magnoliopsida</taxon>
        <taxon>Liliopsida</taxon>
        <taxon>Poales</taxon>
        <taxon>Poaceae</taxon>
        <taxon>PACMAD clade</taxon>
        <taxon>Arundinoideae</taxon>
        <taxon>Arundineae</taxon>
        <taxon>Arundo</taxon>
    </lineage>
</organism>
<evidence type="ECO:0000313" key="1">
    <source>
        <dbReference type="EMBL" id="JAD41063.1"/>
    </source>
</evidence>
<proteinExistence type="predicted"/>
<dbReference type="EMBL" id="GBRH01256832">
    <property type="protein sequence ID" value="JAD41063.1"/>
    <property type="molecule type" value="Transcribed_RNA"/>
</dbReference>
<accession>A0A0A8ZTQ1</accession>